<dbReference type="KEGG" id="ahl:AHTJS_16735"/>
<dbReference type="Proteomes" id="UP000451048">
    <property type="component" value="Unassembled WGS sequence"/>
</dbReference>
<dbReference type="InterPro" id="IPR001818">
    <property type="entry name" value="Pept_M10_metallopeptidase"/>
</dbReference>
<evidence type="ECO:0000256" key="3">
    <source>
        <dbReference type="ARBA" id="ARBA00022801"/>
    </source>
</evidence>
<dbReference type="GO" id="GO:0004222">
    <property type="term" value="F:metalloendopeptidase activity"/>
    <property type="evidence" value="ECO:0007669"/>
    <property type="project" value="InterPro"/>
</dbReference>
<dbReference type="EMBL" id="WTTO01000021">
    <property type="protein sequence ID" value="NAR73577.1"/>
    <property type="molecule type" value="Genomic_DNA"/>
</dbReference>
<dbReference type="GO" id="GO:0031012">
    <property type="term" value="C:extracellular matrix"/>
    <property type="evidence" value="ECO:0007669"/>
    <property type="project" value="InterPro"/>
</dbReference>
<keyword evidence="7" id="KW-0482">Metalloprotease</keyword>
<keyword evidence="1 8" id="KW-0645">Protease</keyword>
<sequence length="303" mass="36169">MIRLLIFSGLLFLILWSGYQSHQHPQLKFNSLLDRITHPFDTRLRYRIAEVDPRFKLSLEQVQEISHQAAQIWKDGTGKDYFVYDPNAQLAIHLIYDQRQIESEQRRAHLSQLEFNQQQWRDKKKQLDHIEQELVETKQSLSLKRQQLDQQIQQYNQEKKNAHLNSMTGAYQQHLQQKQQNLQYNVDALKQEITNFNQKINNLNQKVDELNALDQQLHDAVKEYKQRFQPHLFHKGLFNGKQIIIYEFESKDDLRLTLAHEFGHALGLQHTDDPKALMHPILKEQNFTDFHLTQTDRDLLMAR</sequence>
<dbReference type="Proteomes" id="UP000463868">
    <property type="component" value="Chromosome"/>
</dbReference>
<accession>A0A1L6KRX5</accession>
<keyword evidence="3" id="KW-0378">Hydrolase</keyword>
<dbReference type="Pfam" id="PF00413">
    <property type="entry name" value="Peptidase_M10"/>
    <property type="match status" value="1"/>
</dbReference>
<dbReference type="GO" id="GO:0006508">
    <property type="term" value="P:proteolysis"/>
    <property type="evidence" value="ECO:0007669"/>
    <property type="project" value="UniProtKB-KW"/>
</dbReference>
<dbReference type="AlphaFoldDB" id="A0A1L6KRX5"/>
<evidence type="ECO:0000313" key="9">
    <source>
        <dbReference type="Proteomes" id="UP000451048"/>
    </source>
</evidence>
<keyword evidence="4" id="KW-0862">Zinc</keyword>
<proteinExistence type="predicted"/>
<evidence type="ECO:0000259" key="6">
    <source>
        <dbReference type="Pfam" id="PF00413"/>
    </source>
</evidence>
<evidence type="ECO:0000256" key="2">
    <source>
        <dbReference type="ARBA" id="ARBA00022723"/>
    </source>
</evidence>
<evidence type="ECO:0000256" key="1">
    <source>
        <dbReference type="ARBA" id="ARBA00022670"/>
    </source>
</evidence>
<dbReference type="GO" id="GO:0008270">
    <property type="term" value="F:zinc ion binding"/>
    <property type="evidence" value="ECO:0007669"/>
    <property type="project" value="InterPro"/>
</dbReference>
<dbReference type="OrthoDB" id="322519at2"/>
<evidence type="ECO:0000313" key="8">
    <source>
        <dbReference type="EMBL" id="QHI14924.1"/>
    </source>
</evidence>
<protein>
    <submittedName>
        <fullName evidence="7">Matrixin family metalloprotease</fullName>
    </submittedName>
</protein>
<dbReference type="InterPro" id="IPR024079">
    <property type="entry name" value="MetalloPept_cat_dom_sf"/>
</dbReference>
<reference evidence="8 10" key="1">
    <citation type="submission" date="2018-08" db="EMBL/GenBank/DDBJ databases">
        <title>Analysis of the genomic diversity of Mexican Acinetobacter haemolyticus clinical isolates.</title>
        <authorList>
            <person name="Castro-Jaimes S."/>
            <person name="Cevallos M.A."/>
        </authorList>
    </citation>
    <scope>NUCLEOTIDE SEQUENCE [LARGE SCALE GENOMIC DNA]</scope>
    <source>
        <strain evidence="8 10">AN43</strain>
    </source>
</reference>
<reference evidence="7 9" key="2">
    <citation type="submission" date="2019-12" db="EMBL/GenBank/DDBJ databases">
        <title>Acinetobacter haemolyticus comparative genomics.</title>
        <authorList>
            <person name="Castro-Jaimes S."/>
            <person name="Bello-Lopez E."/>
            <person name="Velazquez-Acosta C."/>
            <person name="Volkow-Fernandez P."/>
            <person name="Lozano-Zarain P."/>
            <person name="Castillo Ramirez S."/>
            <person name="Cevallos M.A."/>
        </authorList>
    </citation>
    <scope>NUCLEOTIDE SEQUENCE [LARGE SCALE GENOMIC DNA]</scope>
    <source>
        <strain evidence="7 9">AN10</strain>
    </source>
</reference>
<dbReference type="STRING" id="29430.AHTJS_16735"/>
<gene>
    <name evidence="8" type="ORF">AhaeAN43_17020</name>
    <name evidence="7" type="ORF">GPS52_08710</name>
</gene>
<dbReference type="Gene3D" id="3.40.390.10">
    <property type="entry name" value="Collagenase (Catalytic Domain)"/>
    <property type="match status" value="1"/>
</dbReference>
<keyword evidence="5" id="KW-0175">Coiled coil</keyword>
<evidence type="ECO:0000313" key="10">
    <source>
        <dbReference type="Proteomes" id="UP000463868"/>
    </source>
</evidence>
<dbReference type="RefSeq" id="WP_017395359.1">
    <property type="nucleotide sequence ID" value="NZ_CAXNZT010000015.1"/>
</dbReference>
<feature type="domain" description="Peptidase M10 metallopeptidase" evidence="6">
    <location>
        <begin position="43"/>
        <end position="298"/>
    </location>
</feature>
<feature type="coiled-coil region" evidence="5">
    <location>
        <begin position="127"/>
        <end position="227"/>
    </location>
</feature>
<name>A0A1L6KRX5_ACIHA</name>
<dbReference type="InterPro" id="IPR021190">
    <property type="entry name" value="Pept_M10A"/>
</dbReference>
<dbReference type="PRINTS" id="PR00138">
    <property type="entry name" value="MATRIXIN"/>
</dbReference>
<evidence type="ECO:0000313" key="7">
    <source>
        <dbReference type="EMBL" id="NAR73577.1"/>
    </source>
</evidence>
<dbReference type="EMBL" id="CP031976">
    <property type="protein sequence ID" value="QHI14924.1"/>
    <property type="molecule type" value="Genomic_DNA"/>
</dbReference>
<evidence type="ECO:0000256" key="4">
    <source>
        <dbReference type="ARBA" id="ARBA00022833"/>
    </source>
</evidence>
<organism evidence="7 9">
    <name type="scientific">Acinetobacter haemolyticus</name>
    <dbReference type="NCBI Taxonomy" id="29430"/>
    <lineage>
        <taxon>Bacteria</taxon>
        <taxon>Pseudomonadati</taxon>
        <taxon>Pseudomonadota</taxon>
        <taxon>Gammaproteobacteria</taxon>
        <taxon>Moraxellales</taxon>
        <taxon>Moraxellaceae</taxon>
        <taxon>Acinetobacter</taxon>
    </lineage>
</organism>
<evidence type="ECO:0000256" key="5">
    <source>
        <dbReference type="SAM" id="Coils"/>
    </source>
</evidence>
<keyword evidence="2" id="KW-0479">Metal-binding</keyword>
<dbReference type="SUPFAM" id="SSF55486">
    <property type="entry name" value="Metalloproteases ('zincins'), catalytic domain"/>
    <property type="match status" value="1"/>
</dbReference>